<dbReference type="Proteomes" id="UP000002350">
    <property type="component" value="Chromosome"/>
</dbReference>
<evidence type="ECO:0000313" key="2">
    <source>
        <dbReference type="Proteomes" id="UP000002350"/>
    </source>
</evidence>
<dbReference type="HOGENOM" id="CLU_3367297_0_0_6"/>
<dbReference type="KEGG" id="svo:SVI_1757"/>
<proteinExistence type="predicted"/>
<reference evidence="2" key="1">
    <citation type="journal article" date="2010" name="Mol. Biosyst.">
        <title>Complete genome sequence and comparative analysis of Shewanella violacea, a psychrophilic and piezophilic bacterium from deep sea floor sediments.</title>
        <authorList>
            <person name="Aono E."/>
            <person name="Baba T."/>
            <person name="Ara T."/>
            <person name="Nishi T."/>
            <person name="Nakamichi T."/>
            <person name="Inamoto E."/>
            <person name="Toyonaga H."/>
            <person name="Hasegawa M."/>
            <person name="Takai Y."/>
            <person name="Okumura Y."/>
            <person name="Baba M."/>
            <person name="Tomita M."/>
            <person name="Kato C."/>
            <person name="Oshima T."/>
            <person name="Nakasone K."/>
            <person name="Mori H."/>
        </authorList>
    </citation>
    <scope>NUCLEOTIDE SEQUENCE [LARGE SCALE GENOMIC DNA]</scope>
    <source>
        <strain evidence="2">JCM 10179 / CIP 106290 / LMG 19151 / DSS12</strain>
    </source>
</reference>
<name>D4ZJ79_SHEVD</name>
<sequence>MKLLAWVNKMGNYAVNSCLTTTKNGNKRPCYRQNY</sequence>
<dbReference type="AlphaFoldDB" id="D4ZJ79"/>
<gene>
    <name evidence="1" type="ordered locus">SVI_1757</name>
</gene>
<organism evidence="1 2">
    <name type="scientific">Shewanella violacea (strain JCM 10179 / CIP 106290 / LMG 19151 / DSS12)</name>
    <dbReference type="NCBI Taxonomy" id="637905"/>
    <lineage>
        <taxon>Bacteria</taxon>
        <taxon>Pseudomonadati</taxon>
        <taxon>Pseudomonadota</taxon>
        <taxon>Gammaproteobacteria</taxon>
        <taxon>Alteromonadales</taxon>
        <taxon>Shewanellaceae</taxon>
        <taxon>Shewanella</taxon>
    </lineage>
</organism>
<dbReference type="EMBL" id="AP011177">
    <property type="protein sequence ID" value="BAJ01728.1"/>
    <property type="molecule type" value="Genomic_DNA"/>
</dbReference>
<evidence type="ECO:0000313" key="1">
    <source>
        <dbReference type="EMBL" id="BAJ01728.1"/>
    </source>
</evidence>
<keyword evidence="2" id="KW-1185">Reference proteome</keyword>
<accession>D4ZJ79</accession>
<protein>
    <submittedName>
        <fullName evidence="1">Uncharacterized protein</fullName>
    </submittedName>
</protein>